<dbReference type="EMBL" id="PHNE01000001">
    <property type="protein sequence ID" value="PPE05958.1"/>
    <property type="molecule type" value="Genomic_DNA"/>
</dbReference>
<dbReference type="NCBIfam" id="NF045975">
    <property type="entry name" value="VirB4_plasma"/>
    <property type="match status" value="1"/>
</dbReference>
<accession>A0A2S5RF89</accession>
<reference evidence="3 4" key="1">
    <citation type="submission" date="2017-11" db="EMBL/GenBank/DDBJ databases">
        <title>Genome sequence of Entomoplasma lucivorax PIPN-2 (ATCC 49196).</title>
        <authorList>
            <person name="Lo W.-S."/>
            <person name="Gasparich G.E."/>
            <person name="Kuo C.-H."/>
        </authorList>
    </citation>
    <scope>NUCLEOTIDE SEQUENCE [LARGE SCALE GENOMIC DNA]</scope>
    <source>
        <strain evidence="3 4">PIPN-2</strain>
    </source>
</reference>
<dbReference type="PANTHER" id="PTHR30121:SF6">
    <property type="entry name" value="SLR6007 PROTEIN"/>
    <property type="match status" value="1"/>
</dbReference>
<evidence type="ECO:0000313" key="3">
    <source>
        <dbReference type="EMBL" id="PPE05958.1"/>
    </source>
</evidence>
<keyword evidence="1" id="KW-0472">Membrane</keyword>
<name>A0A2S5RF89_9MOLU</name>
<comment type="caution">
    <text evidence="3">The sequence shown here is derived from an EMBL/GenBank/DDBJ whole genome shotgun (WGS) entry which is preliminary data.</text>
</comment>
<dbReference type="STRING" id="1399797.GCA_000518285_00889"/>
<keyword evidence="4" id="KW-1185">Reference proteome</keyword>
<gene>
    <name evidence="3" type="ORF">ELUCI_v1c02490</name>
</gene>
<dbReference type="SUPFAM" id="SSF52540">
    <property type="entry name" value="P-loop containing nucleoside triphosphate hydrolases"/>
    <property type="match status" value="1"/>
</dbReference>
<dbReference type="Proteomes" id="UP000237865">
    <property type="component" value="Unassembled WGS sequence"/>
</dbReference>
<evidence type="ECO:0000259" key="2">
    <source>
        <dbReference type="Pfam" id="PF01935"/>
    </source>
</evidence>
<dbReference type="Pfam" id="PF01935">
    <property type="entry name" value="DUF87"/>
    <property type="match status" value="1"/>
</dbReference>
<dbReference type="PANTHER" id="PTHR30121">
    <property type="entry name" value="UNCHARACTERIZED PROTEIN YJGR-RELATED"/>
    <property type="match status" value="1"/>
</dbReference>
<dbReference type="RefSeq" id="WP_028126645.1">
    <property type="nucleotide sequence ID" value="NZ_PHNE01000001.1"/>
</dbReference>
<dbReference type="InterPro" id="IPR051162">
    <property type="entry name" value="T4SS_component"/>
</dbReference>
<evidence type="ECO:0000313" key="4">
    <source>
        <dbReference type="Proteomes" id="UP000237865"/>
    </source>
</evidence>
<keyword evidence="1" id="KW-0812">Transmembrane</keyword>
<keyword evidence="1" id="KW-1133">Transmembrane helix</keyword>
<dbReference type="AlphaFoldDB" id="A0A2S5RF89"/>
<feature type="transmembrane region" description="Helical" evidence="1">
    <location>
        <begin position="27"/>
        <end position="47"/>
    </location>
</feature>
<proteinExistence type="predicted"/>
<feature type="domain" description="Helicase HerA central" evidence="2">
    <location>
        <begin position="547"/>
        <end position="611"/>
    </location>
</feature>
<dbReference type="Gene3D" id="3.40.50.300">
    <property type="entry name" value="P-loop containing nucleotide triphosphate hydrolases"/>
    <property type="match status" value="1"/>
</dbReference>
<organism evidence="3 4">
    <name type="scientific">Williamsoniiplasma lucivorax</name>
    <dbReference type="NCBI Taxonomy" id="209274"/>
    <lineage>
        <taxon>Bacteria</taxon>
        <taxon>Bacillati</taxon>
        <taxon>Mycoplasmatota</taxon>
        <taxon>Mollicutes</taxon>
        <taxon>Entomoplasmatales</taxon>
        <taxon>Williamsoniiplasma</taxon>
    </lineage>
</organism>
<evidence type="ECO:0000256" key="1">
    <source>
        <dbReference type="SAM" id="Phobius"/>
    </source>
</evidence>
<dbReference type="InterPro" id="IPR027417">
    <property type="entry name" value="P-loop_NTPase"/>
</dbReference>
<protein>
    <submittedName>
        <fullName evidence="3">Transfer complex protein TrsE</fullName>
    </submittedName>
</protein>
<dbReference type="InterPro" id="IPR002789">
    <property type="entry name" value="HerA_central"/>
</dbReference>
<feature type="transmembrane region" description="Helical" evidence="1">
    <location>
        <begin position="59"/>
        <end position="78"/>
    </location>
</feature>
<sequence>MENEEIEKKLTGVIPKPPQKSTIKWGILWTDIVMALGGLVVGILIALAIPSLGSLIIDIVVKFIIVLIILFLFLLPLMPSPVSGNSVRMYHLFWWSISFRRIDKKHYKFEDEIYTTRKFNAYKKVNWNSSIDAAKDFLILSNIKETDNLFMCGISFEGKNIFQEDLVSQELMVEAFWDIFVNSEFDIQIVKLSVMSNRDKNNKHISRLINVNDELFEQQKIDIKQYSSRRKVLEEYTKKYVYKATDNRKDFLEDRYHLVLYGEKEKELMTEINRITALLNQKGLSAKKMNYYENVNLIAGVYTPLADPISPSLIEQNKDDLGKFLAFKEITFKRNCFQANGEEKYFKTATINKYPMNVGLGWLTTLFRSTTSVVISVKEALVNENKFLSSNLMNLKSNQESINQTKVVDIKAMEYEHQVYSQIVADLATGREKLKEVSSMIILSGNTEDDLREQVLTMSAELQKSGMSLNELLNRQIEGLEHFSLKPHTPLKKHISRYIPAYSIALGYPFVSQQLNDKNGLYVGVNLIGDQIIYDQFAYPEGLTTSHNFIIVGQSGSGKSHTIKKLAIWNTVNRVDTHIFDIENEYSNLARNLGEQVVSVGTKDGVINPLQILATPNEEMSSSLVDDMQMHLTNLEAWFKLLYPDANDYEVGYLTKEVASLYMNNLAIKNALDHRLTLDTLKTKDFPIMTDLINLMQLELKTIAPDQKVMHQRWIYTLSQDFLDNGKYQLLLNNHSTLEIGNYTLTVYNIKAIFDTPNLKLRNALLHLLFAYVTNRFNTLRIKNDIEFAKLVKQFERDKHPYPEKEAFAMLPKQTLLIDEGHKFMNDSEVTLNFIHSAVKMFRKYYAGLTFITQDVKDFIKDGESSKKTQAILTNTPARLIMLCNSKGAEDVNTLFTQDGGLTQEEMKYILNAGQGRGVFMKNSNNRHCIQVELNKVEKDIIRGRDNA</sequence>
<dbReference type="Gene3D" id="1.10.8.730">
    <property type="match status" value="1"/>
</dbReference>